<evidence type="ECO:0000313" key="3">
    <source>
        <dbReference type="EMBL" id="MDT0308311.1"/>
    </source>
</evidence>
<sequence length="998" mass="109973">MPAQDVPPATPRVTISYAGFNRAWAAWIGDRLERQGWQVVFQLWNPPVEVPLEVALRDLLFSDGRILVVLSDWYFKLGPRTDAEWNAALRSVVAPNSARFAAVSVSPEPKPAAAPAFGGTTELWGIGAREAERRLAGLLGTSPALISDSSSTLGRGTAPRYPHDPPRVWGGVPRRKVTFTGREITLQRLYDLLQRSAPGAGVVTLLGLSGVGKTQAAAEYVYRFGSEYDVVWWVPADQRSTLRQRLAELAPALGLPTGHEYGERLRAVRDALRRGDPWARWLVVLDGADDPGPIADLIPTGTGHTLITSRNHAWGEHNTALLQVPVFDRDESVAFVRRRAPRIGAQDAALLADALGDLPLALDQTAGWLSDSTMSVAEYISLLESDAEVELGLRVAPDFPMSYVTTFSILLNRLRETVPEAVELLRLCAFFAPGAIPAQLVRGVPAQDLPEELADLMDDSLRWNAAISRLVQYSVIRWDAPDAETDPENSGTIHLHRMVHQTVRGSMSKQDQERYSRAVRRALSAANPGRPADTRRWSRYAKLVPHLDASRALTSRNADMHALIFNCLNYLYLAGEYQIGIQLAERTRTAWESAFGADDPLVWDLVSQYATLLRPTGDYARTERLDRQVIERLGAHRGTDDLTVLRAEEGLGADLSGLARYEESLQVSERVLRRYLALVGEQDPRTLNARHNLAASLRLLGRFADAYEADRVNLQARRQLHRPRHNLSLSSEDAYALDLRLLGRYDEALSVIEPSVETHRRVMGPDNPQTLTAELNLALCVLRSGDRAAAHARLAGLLERAERVLGDASPLTLRIATCCSFVQRAHGSLDQARALGERTMERYRVSLGARHPFSIGTRVNHALVLRAAGERQSSRKLLEECLSEMTAALGPDHPWTLGVAMNATAARNLDGDVEGAAALSRDTVRRAGSVLGPRHPLSLSAQVALATDLRGLRLREEADRVEEEALAGLIATLGSQHVHTVSARSRVRPYWDFEPLLS</sequence>
<protein>
    <submittedName>
        <fullName evidence="3">FxSxx-COOH system tetratricopeptide repeat protein</fullName>
    </submittedName>
</protein>
<dbReference type="SUPFAM" id="SSF48452">
    <property type="entry name" value="TPR-like"/>
    <property type="match status" value="2"/>
</dbReference>
<dbReference type="InterPro" id="IPR000157">
    <property type="entry name" value="TIR_dom"/>
</dbReference>
<dbReference type="Proteomes" id="UP001183388">
    <property type="component" value="Unassembled WGS sequence"/>
</dbReference>
<keyword evidence="4" id="KW-1185">Reference proteome</keyword>
<dbReference type="Pfam" id="PF13424">
    <property type="entry name" value="TPR_12"/>
    <property type="match status" value="2"/>
</dbReference>
<dbReference type="PANTHER" id="PTHR46082">
    <property type="entry name" value="ATP/GTP-BINDING PROTEIN-RELATED"/>
    <property type="match status" value="1"/>
</dbReference>
<dbReference type="InterPro" id="IPR027417">
    <property type="entry name" value="P-loop_NTPase"/>
</dbReference>
<evidence type="ECO:0000259" key="2">
    <source>
        <dbReference type="Pfam" id="PF25000"/>
    </source>
</evidence>
<evidence type="ECO:0000313" key="4">
    <source>
        <dbReference type="Proteomes" id="UP001183388"/>
    </source>
</evidence>
<feature type="domain" description="TIR" evidence="1">
    <location>
        <begin position="13"/>
        <end position="111"/>
    </location>
</feature>
<dbReference type="InterPro" id="IPR035897">
    <property type="entry name" value="Toll_tir_struct_dom_sf"/>
</dbReference>
<dbReference type="RefSeq" id="WP_311631256.1">
    <property type="nucleotide sequence ID" value="NZ_JAVREN010000020.1"/>
</dbReference>
<feature type="domain" description="DUF7779" evidence="2">
    <location>
        <begin position="416"/>
        <end position="511"/>
    </location>
</feature>
<reference evidence="4" key="1">
    <citation type="submission" date="2023-07" db="EMBL/GenBank/DDBJ databases">
        <title>30 novel species of actinomycetes from the DSMZ collection.</title>
        <authorList>
            <person name="Nouioui I."/>
        </authorList>
    </citation>
    <scope>NUCLEOTIDE SEQUENCE [LARGE SCALE GENOMIC DNA]</scope>
    <source>
        <strain evidence="4">DSM 44917</strain>
    </source>
</reference>
<dbReference type="Pfam" id="PF13374">
    <property type="entry name" value="TPR_10"/>
    <property type="match status" value="1"/>
</dbReference>
<dbReference type="SUPFAM" id="SSF52200">
    <property type="entry name" value="Toll/Interleukin receptor TIR domain"/>
    <property type="match status" value="1"/>
</dbReference>
<dbReference type="InterPro" id="IPR011990">
    <property type="entry name" value="TPR-like_helical_dom_sf"/>
</dbReference>
<dbReference type="InterPro" id="IPR053137">
    <property type="entry name" value="NLR-like"/>
</dbReference>
<dbReference type="NCBIfam" id="NF040586">
    <property type="entry name" value="FxSxx_TPR"/>
    <property type="match status" value="1"/>
</dbReference>
<comment type="caution">
    <text evidence="3">The sequence shown here is derived from an EMBL/GenBank/DDBJ whole genome shotgun (WGS) entry which is preliminary data.</text>
</comment>
<dbReference type="EMBL" id="JAVREN010000020">
    <property type="protein sequence ID" value="MDT0308311.1"/>
    <property type="molecule type" value="Genomic_DNA"/>
</dbReference>
<gene>
    <name evidence="3" type="primary">fxsT</name>
    <name evidence="3" type="ORF">RM780_15265</name>
</gene>
<proteinExistence type="predicted"/>
<dbReference type="InterPro" id="IPR056681">
    <property type="entry name" value="DUF7779"/>
</dbReference>
<dbReference type="Gene3D" id="1.25.40.10">
    <property type="entry name" value="Tetratricopeptide repeat domain"/>
    <property type="match status" value="3"/>
</dbReference>
<dbReference type="Pfam" id="PF25000">
    <property type="entry name" value="DUF7779"/>
    <property type="match status" value="1"/>
</dbReference>
<dbReference type="Gene3D" id="3.40.50.300">
    <property type="entry name" value="P-loop containing nucleotide triphosphate hydrolases"/>
    <property type="match status" value="1"/>
</dbReference>
<accession>A0ABU2L9R1</accession>
<evidence type="ECO:0000259" key="1">
    <source>
        <dbReference type="Pfam" id="PF13676"/>
    </source>
</evidence>
<dbReference type="PANTHER" id="PTHR46082:SF6">
    <property type="entry name" value="AAA+ ATPASE DOMAIN-CONTAINING PROTEIN-RELATED"/>
    <property type="match status" value="1"/>
</dbReference>
<name>A0ABU2L9R1_9ACTN</name>
<organism evidence="3 4">
    <name type="scientific">Streptomyces boetiae</name>
    <dbReference type="NCBI Taxonomy" id="3075541"/>
    <lineage>
        <taxon>Bacteria</taxon>
        <taxon>Bacillati</taxon>
        <taxon>Actinomycetota</taxon>
        <taxon>Actinomycetes</taxon>
        <taxon>Kitasatosporales</taxon>
        <taxon>Streptomycetaceae</taxon>
        <taxon>Streptomyces</taxon>
    </lineage>
</organism>
<dbReference type="Pfam" id="PF13676">
    <property type="entry name" value="TIR_2"/>
    <property type="match status" value="1"/>
</dbReference>
<dbReference type="SUPFAM" id="SSF52540">
    <property type="entry name" value="P-loop containing nucleoside triphosphate hydrolases"/>
    <property type="match status" value="1"/>
</dbReference>